<proteinExistence type="predicted"/>
<sequence length="142" mass="15465">MSTIVSATTRSIGRGQGKRAKFIGRSSVLLREAMQHYRDANYADALECAYQAALRAAGAYIASSPVATRRRRPTGAWKQLALVDSTGKQWADVFSTYSRMRSRVMTGLDSEVSATVVKELLMRVEEFLDVVESADQGGALAA</sequence>
<keyword evidence="3" id="KW-1185">Reference proteome</keyword>
<evidence type="ECO:0000313" key="2">
    <source>
        <dbReference type="EMBL" id="QMV85010.1"/>
    </source>
</evidence>
<dbReference type="Gene3D" id="1.20.120.330">
    <property type="entry name" value="Nucleotidyltransferases domain 2"/>
    <property type="match status" value="1"/>
</dbReference>
<dbReference type="EMBL" id="CP059833">
    <property type="protein sequence ID" value="QMV85010.1"/>
    <property type="molecule type" value="Genomic_DNA"/>
</dbReference>
<dbReference type="Pfam" id="PF18726">
    <property type="entry name" value="HEPN_SAV_6107"/>
    <property type="match status" value="1"/>
</dbReference>
<protein>
    <recommendedName>
        <fullName evidence="1">SAV-6107-like HEPN domain-containing protein</fullName>
    </recommendedName>
</protein>
<dbReference type="Proteomes" id="UP000515570">
    <property type="component" value="Chromosome"/>
</dbReference>
<evidence type="ECO:0000313" key="3">
    <source>
        <dbReference type="Proteomes" id="UP000515570"/>
    </source>
</evidence>
<reference evidence="2 3" key="1">
    <citation type="submission" date="2020-07" db="EMBL/GenBank/DDBJ databases">
        <title>non toxigenic Corynebacterium sp. nov from a clinical source.</title>
        <authorList>
            <person name="Bernier A.-M."/>
            <person name="Bernard K."/>
        </authorList>
    </citation>
    <scope>NUCLEOTIDE SEQUENCE [LARGE SCALE GENOMIC DNA]</scope>
    <source>
        <strain evidence="3">NML 93-0612</strain>
    </source>
</reference>
<name>A0A7G5FEG9_9CORY</name>
<feature type="domain" description="SAV-6107-like HEPN" evidence="1">
    <location>
        <begin position="43"/>
        <end position="132"/>
    </location>
</feature>
<evidence type="ECO:0000259" key="1">
    <source>
        <dbReference type="Pfam" id="PF18726"/>
    </source>
</evidence>
<dbReference type="InterPro" id="IPR040891">
    <property type="entry name" value="HEPN_SAV_6107"/>
</dbReference>
<accession>A0A7G5FEG9</accession>
<gene>
    <name evidence="2" type="ORF">HW450_11855</name>
</gene>
<dbReference type="RefSeq" id="WP_182385817.1">
    <property type="nucleotide sequence ID" value="NZ_CP059833.1"/>
</dbReference>
<dbReference type="AlphaFoldDB" id="A0A7G5FEG9"/>
<organism evidence="2 3">
    <name type="scientific">Corynebacterium hindlerae</name>
    <dbReference type="NCBI Taxonomy" id="699041"/>
    <lineage>
        <taxon>Bacteria</taxon>
        <taxon>Bacillati</taxon>
        <taxon>Actinomycetota</taxon>
        <taxon>Actinomycetes</taxon>
        <taxon>Mycobacteriales</taxon>
        <taxon>Corynebacteriaceae</taxon>
        <taxon>Corynebacterium</taxon>
    </lineage>
</organism>